<dbReference type="NCBIfam" id="TIGR04183">
    <property type="entry name" value="Por_Secre_tail"/>
    <property type="match status" value="1"/>
</dbReference>
<sequence>MLITFEAQMLLQRVKLLSLQGQFIMIRQVNGLNQVVLPISQLNPGVYLVEIYTEIGIKKLILLQTLFSCNNARGCCTTYRRIK</sequence>
<name>A0A6C0GW28_9BACT</name>
<proteinExistence type="predicted"/>
<evidence type="ECO:0000313" key="1">
    <source>
        <dbReference type="EMBL" id="QHT71490.1"/>
    </source>
</evidence>
<keyword evidence="2" id="KW-1185">Reference proteome</keyword>
<dbReference type="Proteomes" id="UP000480178">
    <property type="component" value="Chromosome"/>
</dbReference>
<gene>
    <name evidence="1" type="ORF">GXP67_34940</name>
</gene>
<evidence type="ECO:0000313" key="2">
    <source>
        <dbReference type="Proteomes" id="UP000480178"/>
    </source>
</evidence>
<reference evidence="1 2" key="1">
    <citation type="submission" date="2020-01" db="EMBL/GenBank/DDBJ databases">
        <authorList>
            <person name="Kim M.K."/>
        </authorList>
    </citation>
    <scope>NUCLEOTIDE SEQUENCE [LARGE SCALE GENOMIC DNA]</scope>
    <source>
        <strain evidence="1 2">172606-1</strain>
    </source>
</reference>
<organism evidence="1 2">
    <name type="scientific">Rhodocytophaga rosea</name>
    <dbReference type="NCBI Taxonomy" id="2704465"/>
    <lineage>
        <taxon>Bacteria</taxon>
        <taxon>Pseudomonadati</taxon>
        <taxon>Bacteroidota</taxon>
        <taxon>Cytophagia</taxon>
        <taxon>Cytophagales</taxon>
        <taxon>Rhodocytophagaceae</taxon>
        <taxon>Rhodocytophaga</taxon>
    </lineage>
</organism>
<protein>
    <submittedName>
        <fullName evidence="1">T9SS type A sorting domain-containing protein</fullName>
    </submittedName>
</protein>
<dbReference type="EMBL" id="CP048222">
    <property type="protein sequence ID" value="QHT71490.1"/>
    <property type="molecule type" value="Genomic_DNA"/>
</dbReference>
<dbReference type="AlphaFoldDB" id="A0A6C0GW28"/>
<accession>A0A6C0GW28</accession>
<dbReference type="KEGG" id="rhoz:GXP67_34940"/>
<dbReference type="InterPro" id="IPR026444">
    <property type="entry name" value="Secre_tail"/>
</dbReference>